<proteinExistence type="predicted"/>
<protein>
    <submittedName>
        <fullName evidence="1">Uncharacterized protein</fullName>
    </submittedName>
</protein>
<evidence type="ECO:0000313" key="1">
    <source>
        <dbReference type="EMBL" id="MBX47412.1"/>
    </source>
</evidence>
<dbReference type="EMBL" id="GGEC01066928">
    <property type="protein sequence ID" value="MBX47412.1"/>
    <property type="molecule type" value="Transcribed_RNA"/>
</dbReference>
<reference evidence="1" key="1">
    <citation type="submission" date="2018-02" db="EMBL/GenBank/DDBJ databases">
        <title>Rhizophora mucronata_Transcriptome.</title>
        <authorList>
            <person name="Meera S.P."/>
            <person name="Sreeshan A."/>
            <person name="Augustine A."/>
        </authorList>
    </citation>
    <scope>NUCLEOTIDE SEQUENCE</scope>
    <source>
        <tissue evidence="1">Leaf</tissue>
    </source>
</reference>
<sequence length="41" mass="4730">MTQIISYKLTNCVLELCLVILMLSVVSTSQEIHLIVTFYRI</sequence>
<name>A0A2P2NY79_RHIMU</name>
<accession>A0A2P2NY79</accession>
<organism evidence="1">
    <name type="scientific">Rhizophora mucronata</name>
    <name type="common">Asiatic mangrove</name>
    <dbReference type="NCBI Taxonomy" id="61149"/>
    <lineage>
        <taxon>Eukaryota</taxon>
        <taxon>Viridiplantae</taxon>
        <taxon>Streptophyta</taxon>
        <taxon>Embryophyta</taxon>
        <taxon>Tracheophyta</taxon>
        <taxon>Spermatophyta</taxon>
        <taxon>Magnoliopsida</taxon>
        <taxon>eudicotyledons</taxon>
        <taxon>Gunneridae</taxon>
        <taxon>Pentapetalae</taxon>
        <taxon>rosids</taxon>
        <taxon>fabids</taxon>
        <taxon>Malpighiales</taxon>
        <taxon>Rhizophoraceae</taxon>
        <taxon>Rhizophora</taxon>
    </lineage>
</organism>
<dbReference type="AlphaFoldDB" id="A0A2P2NY79"/>